<dbReference type="InterPro" id="IPR008978">
    <property type="entry name" value="HSP20-like_chaperone"/>
</dbReference>
<dbReference type="Gene3D" id="2.60.40.790">
    <property type="match status" value="1"/>
</dbReference>
<dbReference type="EMBL" id="BQOL01000001">
    <property type="protein sequence ID" value="GKI18717.1"/>
    <property type="molecule type" value="Genomic_DNA"/>
</dbReference>
<organism evidence="5 6">
    <name type="scientific">Alistipes finegoldii</name>
    <dbReference type="NCBI Taxonomy" id="214856"/>
    <lineage>
        <taxon>Bacteria</taxon>
        <taxon>Pseudomonadati</taxon>
        <taxon>Bacteroidota</taxon>
        <taxon>Bacteroidia</taxon>
        <taxon>Bacteroidales</taxon>
        <taxon>Rikenellaceae</taxon>
        <taxon>Alistipes</taxon>
    </lineage>
</organism>
<name>A0AA37NRB0_9BACT</name>
<dbReference type="SUPFAM" id="SSF49764">
    <property type="entry name" value="HSP20-like chaperones"/>
    <property type="match status" value="1"/>
</dbReference>
<proteinExistence type="inferred from homology"/>
<protein>
    <submittedName>
        <fullName evidence="5">Heat-shock protein</fullName>
    </submittedName>
</protein>
<evidence type="ECO:0000256" key="1">
    <source>
        <dbReference type="ARBA" id="ARBA00023016"/>
    </source>
</evidence>
<evidence type="ECO:0000313" key="6">
    <source>
        <dbReference type="Proteomes" id="UP001055105"/>
    </source>
</evidence>
<dbReference type="PANTHER" id="PTHR46733:SF4">
    <property type="entry name" value="HEAT SHOCK PROTEIN 21, CHLOROPLASTIC"/>
    <property type="match status" value="1"/>
</dbReference>
<reference evidence="5" key="1">
    <citation type="submission" date="2022-01" db="EMBL/GenBank/DDBJ databases">
        <title>Novel bile acid biosynthetic pathways are enriched in the microbiome of centenarians.</title>
        <authorList>
            <person name="Sato Y."/>
            <person name="Atarashi K."/>
            <person name="Plichta R.D."/>
            <person name="Arai Y."/>
            <person name="Sasajima S."/>
            <person name="Kearney M.S."/>
            <person name="Suda W."/>
            <person name="Takeshita K."/>
            <person name="Sasaki T."/>
            <person name="Okamoto S."/>
            <person name="Skelly N.A."/>
            <person name="Okamura Y."/>
            <person name="Vlamakis H."/>
            <person name="Li Y."/>
            <person name="Tanoue T."/>
            <person name="Takei H."/>
            <person name="Nittono H."/>
            <person name="Narushima S."/>
            <person name="Irie J."/>
            <person name="Itoh H."/>
            <person name="Moriya K."/>
            <person name="Sugiura Y."/>
            <person name="Suematsu M."/>
            <person name="Moritoki N."/>
            <person name="Shibata S."/>
            <person name="Littman R.D."/>
            <person name="Fischbach A.M."/>
            <person name="Uwamino Y."/>
            <person name="Inoue T."/>
            <person name="Honda A."/>
            <person name="Hattori M."/>
            <person name="Murai T."/>
            <person name="Xavier J.R."/>
            <person name="Hirose N."/>
            <person name="Honda K."/>
        </authorList>
    </citation>
    <scope>NUCLEOTIDE SEQUENCE</scope>
    <source>
        <strain evidence="5">CE91-St16</strain>
    </source>
</reference>
<dbReference type="CDD" id="cd06464">
    <property type="entry name" value="ACD_sHsps-like"/>
    <property type="match status" value="1"/>
</dbReference>
<dbReference type="GO" id="GO:0009408">
    <property type="term" value="P:response to heat"/>
    <property type="evidence" value="ECO:0007669"/>
    <property type="project" value="InterPro"/>
</dbReference>
<comment type="similarity">
    <text evidence="2 3">Belongs to the small heat shock protein (HSP20) family.</text>
</comment>
<dbReference type="Proteomes" id="UP001055105">
    <property type="component" value="Unassembled WGS sequence"/>
</dbReference>
<dbReference type="PROSITE" id="PS01031">
    <property type="entry name" value="SHSP"/>
    <property type="match status" value="1"/>
</dbReference>
<evidence type="ECO:0000256" key="2">
    <source>
        <dbReference type="PROSITE-ProRule" id="PRU00285"/>
    </source>
</evidence>
<dbReference type="Pfam" id="PF00011">
    <property type="entry name" value="HSP20"/>
    <property type="match status" value="1"/>
</dbReference>
<feature type="domain" description="SHSP" evidence="4">
    <location>
        <begin position="50"/>
        <end position="169"/>
    </location>
</feature>
<evidence type="ECO:0000313" key="5">
    <source>
        <dbReference type="EMBL" id="GKI18717.1"/>
    </source>
</evidence>
<accession>A0AA37NRB0</accession>
<sequence>MKPLREGAIKRKTVKPNKTKEDKIMTPARTNQNWLPGIFNEILGDNWLAERRSTTAPAVNIIDGENEYKVEVAAPGMTKEDFKVHINEDNELVISLEKKTENKEEDAKRKGTYLRREFSYTQFQQSLLLPDNIERENISAKVENGVMTIDIPKKKIEETAAATRQIEVK</sequence>
<dbReference type="InterPro" id="IPR002068">
    <property type="entry name" value="A-crystallin/Hsp20_dom"/>
</dbReference>
<dbReference type="AlphaFoldDB" id="A0AA37NRB0"/>
<dbReference type="InterPro" id="IPR044587">
    <property type="entry name" value="HSP21-like"/>
</dbReference>
<evidence type="ECO:0000259" key="4">
    <source>
        <dbReference type="PROSITE" id="PS01031"/>
    </source>
</evidence>
<dbReference type="PANTHER" id="PTHR46733">
    <property type="entry name" value="26.5 KDA HEAT SHOCK PROTEIN, MITOCHONDRIAL"/>
    <property type="match status" value="1"/>
</dbReference>
<gene>
    <name evidence="5" type="ORF">CE91St16_16250</name>
</gene>
<keyword evidence="1" id="KW-0346">Stress response</keyword>
<comment type="caution">
    <text evidence="5">The sequence shown here is derived from an EMBL/GenBank/DDBJ whole genome shotgun (WGS) entry which is preliminary data.</text>
</comment>
<evidence type="ECO:0000256" key="3">
    <source>
        <dbReference type="RuleBase" id="RU003616"/>
    </source>
</evidence>